<feature type="domain" description="Homing endonuclease LAGLIDADG" evidence="1">
    <location>
        <begin position="1"/>
        <end position="173"/>
    </location>
</feature>
<evidence type="ECO:0000313" key="4">
    <source>
        <dbReference type="EMBL" id="QBM31659.1"/>
    </source>
</evidence>
<dbReference type="Gene3D" id="3.10.28.10">
    <property type="entry name" value="Homing endonucleases"/>
    <property type="match status" value="2"/>
</dbReference>
<evidence type="ECO:0000259" key="1">
    <source>
        <dbReference type="Pfam" id="PF03161"/>
    </source>
</evidence>
<reference evidence="2" key="3">
    <citation type="submission" date="2019-03" db="EMBL/GenBank/DDBJ databases">
        <authorList>
            <person name="Zhang Y.Q."/>
        </authorList>
    </citation>
    <scope>NUCLEOTIDE SEQUENCE</scope>
    <source>
        <strain evidence="2">YMF1.01900</strain>
        <strain evidence="3">YMF1.03753</strain>
    </source>
</reference>
<dbReference type="InterPro" id="IPR004860">
    <property type="entry name" value="LAGLIDADG_dom"/>
</dbReference>
<dbReference type="EMBL" id="MK547645">
    <property type="protein sequence ID" value="QBM31659.1"/>
    <property type="molecule type" value="Genomic_DNA"/>
</dbReference>
<dbReference type="SUPFAM" id="SSF55608">
    <property type="entry name" value="Homing endonucleases"/>
    <property type="match status" value="1"/>
</dbReference>
<geneLocation type="mitochondrion" evidence="2"/>
<dbReference type="GO" id="GO:0004519">
    <property type="term" value="F:endonuclease activity"/>
    <property type="evidence" value="ECO:0007669"/>
    <property type="project" value="InterPro"/>
</dbReference>
<dbReference type="Pfam" id="PF03161">
    <property type="entry name" value="LAGLIDADG_2"/>
    <property type="match status" value="1"/>
</dbReference>
<name>A0A482EAJ5_9PEZI</name>
<dbReference type="InterPro" id="IPR027434">
    <property type="entry name" value="Homing_endonucl"/>
</dbReference>
<dbReference type="AlphaFoldDB" id="A0A482EAJ5"/>
<dbReference type="EMBL" id="MK633967">
    <property type="protein sequence ID" value="QBM31583.1"/>
    <property type="molecule type" value="Genomic_DNA"/>
</dbReference>
<dbReference type="GeneID" id="39697754"/>
<proteinExistence type="predicted"/>
<dbReference type="EMBL" id="MK633966">
    <property type="protein sequence ID" value="QBM31509.1"/>
    <property type="molecule type" value="Genomic_DNA"/>
</dbReference>
<accession>A0A482EAJ5</accession>
<dbReference type="RefSeq" id="YP_009574392.1">
    <property type="nucleotide sequence ID" value="NC_041444.1"/>
</dbReference>
<sequence length="193" mass="22268">MLLADAYLEKGKPTWNARLSVDHTYPLQEAYVNSLYILFKPLVATPPVIIERKKDKRTGLVYKSIYFKTLKFPCLNEFHALFYNNNIKCVPLNIKNLLTPLGLAHLIMGDGYFDTDKQTIFLCTENYSLDEVNLLIKVLNKNFDLKATANKRELKNGIIGWRIRFSKSSLDKLKALVSNFVIPEMMYKLGIEK</sequence>
<keyword evidence="2" id="KW-0496">Mitochondrion</keyword>
<protein>
    <recommendedName>
        <fullName evidence="1">Homing endonuclease LAGLIDADG domain-containing protein</fullName>
    </recommendedName>
</protein>
<evidence type="ECO:0000313" key="2">
    <source>
        <dbReference type="EMBL" id="QBM31509.1"/>
    </source>
</evidence>
<evidence type="ECO:0000313" key="3">
    <source>
        <dbReference type="EMBL" id="QBM31583.1"/>
    </source>
</evidence>
<gene>
    <name evidence="2" type="primary">orf193</name>
</gene>
<reference evidence="4" key="1">
    <citation type="journal article" date="2019" name="Mitochondrial DNA Part B Resour">
        <title>The complete mitochondrial genomes of the nematode-trapping fungus Arthrobotrys musiformis.</title>
        <authorList>
            <person name="Zhang Y.-Q."/>
            <person name="Yu Z.-F."/>
        </authorList>
    </citation>
    <scope>NUCLEOTIDE SEQUENCE</scope>
    <source>
        <strain evidence="4">YMF1.03721</strain>
    </source>
</reference>
<organism evidence="2">
    <name type="scientific">Arthrobotrys musiformis</name>
    <dbReference type="NCBI Taxonomy" id="47236"/>
    <lineage>
        <taxon>Eukaryota</taxon>
        <taxon>Fungi</taxon>
        <taxon>Dikarya</taxon>
        <taxon>Ascomycota</taxon>
        <taxon>Pezizomycotina</taxon>
        <taxon>Orbiliomycetes</taxon>
        <taxon>Orbiliales</taxon>
        <taxon>Orbiliaceae</taxon>
        <taxon>Arthrobotrys</taxon>
    </lineage>
</organism>
<reference evidence="4" key="2">
    <citation type="submission" date="2019-02" db="EMBL/GenBank/DDBJ databases">
        <authorList>
            <person name="Zhang Y."/>
        </authorList>
    </citation>
    <scope>NUCLEOTIDE SEQUENCE</scope>
    <source>
        <strain evidence="4">YMF1.03721</strain>
    </source>
</reference>